<evidence type="ECO:0000313" key="5">
    <source>
        <dbReference type="EMBL" id="SDM16078.1"/>
    </source>
</evidence>
<evidence type="ECO:0000259" key="3">
    <source>
        <dbReference type="PROSITE" id="PS50043"/>
    </source>
</evidence>
<dbReference type="CDD" id="cd19930">
    <property type="entry name" value="REC_DesR-like"/>
    <property type="match status" value="1"/>
</dbReference>
<dbReference type="Gene3D" id="3.40.50.2300">
    <property type="match status" value="1"/>
</dbReference>
<proteinExistence type="predicted"/>
<feature type="domain" description="Response regulatory" evidence="4">
    <location>
        <begin position="3"/>
        <end position="117"/>
    </location>
</feature>
<dbReference type="OrthoDB" id="9808843at2"/>
<dbReference type="SMART" id="SM00448">
    <property type="entry name" value="REC"/>
    <property type="match status" value="1"/>
</dbReference>
<keyword evidence="2" id="KW-0597">Phosphoprotein</keyword>
<dbReference type="RefSeq" id="WP_076599939.1">
    <property type="nucleotide sequence ID" value="NZ_LT629700.1"/>
</dbReference>
<dbReference type="Pfam" id="PF00072">
    <property type="entry name" value="Response_reg"/>
    <property type="match status" value="1"/>
</dbReference>
<dbReference type="Pfam" id="PF00196">
    <property type="entry name" value="GerE"/>
    <property type="match status" value="1"/>
</dbReference>
<keyword evidence="1" id="KW-0238">DNA-binding</keyword>
<dbReference type="Gene3D" id="1.10.10.10">
    <property type="entry name" value="Winged helix-like DNA-binding domain superfamily/Winged helix DNA-binding domain"/>
    <property type="match status" value="1"/>
</dbReference>
<dbReference type="AlphaFoldDB" id="A0A1G9QYI3"/>
<dbReference type="PANTHER" id="PTHR43214">
    <property type="entry name" value="TWO-COMPONENT RESPONSE REGULATOR"/>
    <property type="match status" value="1"/>
</dbReference>
<dbReference type="SUPFAM" id="SSF46894">
    <property type="entry name" value="C-terminal effector domain of the bipartite response regulators"/>
    <property type="match status" value="1"/>
</dbReference>
<evidence type="ECO:0000259" key="4">
    <source>
        <dbReference type="PROSITE" id="PS50110"/>
    </source>
</evidence>
<dbReference type="STRING" id="38302.SAMN04488535_2171"/>
<dbReference type="GO" id="GO:0003677">
    <property type="term" value="F:DNA binding"/>
    <property type="evidence" value="ECO:0007669"/>
    <property type="project" value="UniProtKB-KW"/>
</dbReference>
<dbReference type="Proteomes" id="UP000199350">
    <property type="component" value="Chromosome I"/>
</dbReference>
<dbReference type="SUPFAM" id="SSF52172">
    <property type="entry name" value="CheY-like"/>
    <property type="match status" value="1"/>
</dbReference>
<keyword evidence="6" id="KW-1185">Reference proteome</keyword>
<reference evidence="6" key="1">
    <citation type="submission" date="2016-10" db="EMBL/GenBank/DDBJ databases">
        <authorList>
            <person name="Varghese N."/>
            <person name="Submissions S."/>
        </authorList>
    </citation>
    <scope>NUCLEOTIDE SEQUENCE [LARGE SCALE GENOMIC DNA]</scope>
    <source>
        <strain evidence="6">DSM 20632</strain>
    </source>
</reference>
<name>A0A1G9QYI3_9CORY</name>
<dbReference type="InterPro" id="IPR001789">
    <property type="entry name" value="Sig_transdc_resp-reg_receiver"/>
</dbReference>
<dbReference type="InterPro" id="IPR000792">
    <property type="entry name" value="Tscrpt_reg_LuxR_C"/>
</dbReference>
<dbReference type="InterPro" id="IPR016032">
    <property type="entry name" value="Sig_transdc_resp-reg_C-effctor"/>
</dbReference>
<evidence type="ECO:0000256" key="2">
    <source>
        <dbReference type="PROSITE-ProRule" id="PRU00169"/>
    </source>
</evidence>
<dbReference type="SMART" id="SM00421">
    <property type="entry name" value="HTH_LUXR"/>
    <property type="match status" value="1"/>
</dbReference>
<feature type="modified residue" description="4-aspartylphosphate" evidence="2">
    <location>
        <position position="54"/>
    </location>
</feature>
<sequence>MIRVLIADDQGLLVGALSALLNLEKDIEVVATCRSGDGVVEAVREHNVDVALLDIEMPGRTGLELAADLAGSSCKVLIVTTFGRPGYLRTALEAGASGFIVKDTPPDQLADAVRRTHAGLRVVDPQVAEESLFTPPSPLTAREVEVAREALTGAEIKQIAARLNLSTGTVRNYISAIMTKTGAPNRFAAARTCDDNGWL</sequence>
<dbReference type="GO" id="GO:0000160">
    <property type="term" value="P:phosphorelay signal transduction system"/>
    <property type="evidence" value="ECO:0007669"/>
    <property type="project" value="InterPro"/>
</dbReference>
<feature type="domain" description="HTH luxR-type" evidence="3">
    <location>
        <begin position="132"/>
        <end position="197"/>
    </location>
</feature>
<dbReference type="PANTHER" id="PTHR43214:SF42">
    <property type="entry name" value="TRANSCRIPTIONAL REGULATORY PROTEIN DESR"/>
    <property type="match status" value="1"/>
</dbReference>
<dbReference type="GO" id="GO:0006355">
    <property type="term" value="P:regulation of DNA-templated transcription"/>
    <property type="evidence" value="ECO:0007669"/>
    <property type="project" value="InterPro"/>
</dbReference>
<dbReference type="PROSITE" id="PS50110">
    <property type="entry name" value="RESPONSE_REGULATORY"/>
    <property type="match status" value="1"/>
</dbReference>
<dbReference type="InterPro" id="IPR036388">
    <property type="entry name" value="WH-like_DNA-bd_sf"/>
</dbReference>
<dbReference type="CDD" id="cd06170">
    <property type="entry name" value="LuxR_C_like"/>
    <property type="match status" value="1"/>
</dbReference>
<dbReference type="PROSITE" id="PS50043">
    <property type="entry name" value="HTH_LUXR_2"/>
    <property type="match status" value="1"/>
</dbReference>
<dbReference type="InterPro" id="IPR011006">
    <property type="entry name" value="CheY-like_superfamily"/>
</dbReference>
<dbReference type="PRINTS" id="PR00038">
    <property type="entry name" value="HTHLUXR"/>
</dbReference>
<dbReference type="EMBL" id="LT629700">
    <property type="protein sequence ID" value="SDM16078.1"/>
    <property type="molecule type" value="Genomic_DNA"/>
</dbReference>
<dbReference type="InterPro" id="IPR039420">
    <property type="entry name" value="WalR-like"/>
</dbReference>
<evidence type="ECO:0000256" key="1">
    <source>
        <dbReference type="ARBA" id="ARBA00023125"/>
    </source>
</evidence>
<protein>
    <submittedName>
        <fullName evidence="5">Two component transcriptional regulator, LuxR family</fullName>
    </submittedName>
</protein>
<evidence type="ECO:0000313" key="6">
    <source>
        <dbReference type="Proteomes" id="UP000199350"/>
    </source>
</evidence>
<accession>A0A1G9QYI3</accession>
<gene>
    <name evidence="5" type="ORF">SAMN04488535_2171</name>
</gene>
<organism evidence="5 6">
    <name type="scientific">Corynebacterium mycetoides</name>
    <dbReference type="NCBI Taxonomy" id="38302"/>
    <lineage>
        <taxon>Bacteria</taxon>
        <taxon>Bacillati</taxon>
        <taxon>Actinomycetota</taxon>
        <taxon>Actinomycetes</taxon>
        <taxon>Mycobacteriales</taxon>
        <taxon>Corynebacteriaceae</taxon>
        <taxon>Corynebacterium</taxon>
    </lineage>
</organism>